<feature type="transmembrane region" description="Helical" evidence="1">
    <location>
        <begin position="123"/>
        <end position="152"/>
    </location>
</feature>
<accession>A0A2K9E1G3</accession>
<keyword evidence="1" id="KW-0812">Transmembrane</keyword>
<evidence type="ECO:0000313" key="4">
    <source>
        <dbReference type="Proteomes" id="UP000233534"/>
    </source>
</evidence>
<feature type="transmembrane region" description="Helical" evidence="1">
    <location>
        <begin position="79"/>
        <end position="102"/>
    </location>
</feature>
<keyword evidence="1" id="KW-0472">Membrane</keyword>
<dbReference type="OrthoDB" id="1738801at2"/>
<evidence type="ECO:0000313" key="3">
    <source>
        <dbReference type="EMBL" id="PQQ67208.1"/>
    </source>
</evidence>
<feature type="transmembrane region" description="Helical" evidence="1">
    <location>
        <begin position="209"/>
        <end position="233"/>
    </location>
</feature>
<feature type="transmembrane region" description="Helical" evidence="1">
    <location>
        <begin position="12"/>
        <end position="31"/>
    </location>
</feature>
<protein>
    <recommendedName>
        <fullName evidence="6">Membrane domain of glycerophosphoryl diester phosphodiesterase</fullName>
    </recommendedName>
</protein>
<evidence type="ECO:0008006" key="6">
    <source>
        <dbReference type="Google" id="ProtNLM"/>
    </source>
</evidence>
<sequence>MRFLENSFKFFFQNIVFAIPLFIACLIQSIINMTSMNYSKLQDILTILRSSRQPTAAEMQQIQEFLMVFSQDSGNFGKLYLVITIVFLLVLPITFGIINRIYSNGRASLEDIFIELKNNILKFILYCIALLLFIAVTIIVTVVVLLIVSLIANTSQAAYILISFLLVIAFILLIVFLINVSIMGYVVVVTEETGVFTGISEAMSTIRSYFWPMVGVTMLLGACVSILSSAVVFTPIGKISGIAAVFSAVLLTLYWFLLIVFNFEVYRYVADKNVKTVDQIPNASDL</sequence>
<reference evidence="3 5" key="2">
    <citation type="journal article" date="2018" name="Syst. Appl. Microbiol.">
        <title>Characterization and high-quality draft genome sequence of Herbivorax saccincola A7, an anaerobic, alkaliphilic, thermophilic, cellulolytic, and xylanolytic bacterium.</title>
        <authorList>
            <person name="Aikawa S."/>
            <person name="Baramee S."/>
            <person name="Sermsathanaswadi J."/>
            <person name="Thianheng P."/>
            <person name="Tachaapaikoon C."/>
            <person name="Shikata A."/>
            <person name="Waeonukul R."/>
            <person name="Pason P."/>
            <person name="Ratanakhanokchai K."/>
            <person name="Kosugi A."/>
        </authorList>
    </citation>
    <scope>NUCLEOTIDE SEQUENCE [LARGE SCALE GENOMIC DNA]</scope>
    <source>
        <strain evidence="3 5">A7</strain>
    </source>
</reference>
<dbReference type="EMBL" id="NEMB01000003">
    <property type="protein sequence ID" value="PQQ67208.1"/>
    <property type="molecule type" value="Genomic_DNA"/>
</dbReference>
<name>A0A2K9E1G3_9FIRM</name>
<dbReference type="AlphaFoldDB" id="A0A2K9E1G3"/>
<evidence type="ECO:0000313" key="5">
    <source>
        <dbReference type="Proteomes" id="UP000239720"/>
    </source>
</evidence>
<dbReference type="PROSITE" id="PS51257">
    <property type="entry name" value="PROKAR_LIPOPROTEIN"/>
    <property type="match status" value="1"/>
</dbReference>
<organism evidence="2 4">
    <name type="scientific">Acetivibrio saccincola</name>
    <dbReference type="NCBI Taxonomy" id="1677857"/>
    <lineage>
        <taxon>Bacteria</taxon>
        <taxon>Bacillati</taxon>
        <taxon>Bacillota</taxon>
        <taxon>Clostridia</taxon>
        <taxon>Eubacteriales</taxon>
        <taxon>Oscillospiraceae</taxon>
        <taxon>Acetivibrio</taxon>
    </lineage>
</organism>
<gene>
    <name evidence="3" type="ORF">B9R14_10920</name>
    <name evidence="2" type="ORF">HVS_06515</name>
</gene>
<evidence type="ECO:0000256" key="1">
    <source>
        <dbReference type="SAM" id="Phobius"/>
    </source>
</evidence>
<proteinExistence type="predicted"/>
<dbReference type="KEGG" id="hsc:HVS_06515"/>
<dbReference type="Proteomes" id="UP000233534">
    <property type="component" value="Chromosome"/>
</dbReference>
<evidence type="ECO:0000313" key="2">
    <source>
        <dbReference type="EMBL" id="AUG57229.1"/>
    </source>
</evidence>
<keyword evidence="4" id="KW-1185">Reference proteome</keyword>
<reference evidence="2 4" key="1">
    <citation type="submission" date="2017-12" db="EMBL/GenBank/DDBJ databases">
        <title>Complete genome sequence of Herbivorax saccincola GGR1, a novel Cellulosome-producing hydrolytic bacterium in a thermophilic biogas plant, established by Illumina and Nanopore MinION sequencing.</title>
        <authorList>
            <person name="Pechtl A."/>
            <person name="Ruckert C."/>
            <person name="Koeck D.E."/>
            <person name="Maus I."/>
            <person name="Winkler A."/>
            <person name="Kalinowski J."/>
            <person name="Puhler A."/>
            <person name="Schwarz W.W."/>
            <person name="Zverlov V.V."/>
            <person name="Schluter A."/>
            <person name="Liebl W."/>
        </authorList>
    </citation>
    <scope>NUCLEOTIDE SEQUENCE [LARGE SCALE GENOMIC DNA]</scope>
    <source>
        <strain evidence="2">GGR1</strain>
        <strain evidence="4">SR1</strain>
    </source>
</reference>
<dbReference type="Proteomes" id="UP000239720">
    <property type="component" value="Unassembled WGS sequence"/>
</dbReference>
<keyword evidence="1" id="KW-1133">Transmembrane helix</keyword>
<feature type="transmembrane region" description="Helical" evidence="1">
    <location>
        <begin position="158"/>
        <end position="188"/>
    </location>
</feature>
<dbReference type="EMBL" id="CP025197">
    <property type="protein sequence ID" value="AUG57229.1"/>
    <property type="molecule type" value="Genomic_DNA"/>
</dbReference>
<dbReference type="RefSeq" id="WP_101300355.1">
    <property type="nucleotide sequence ID" value="NZ_CP025197.1"/>
</dbReference>
<feature type="transmembrane region" description="Helical" evidence="1">
    <location>
        <begin position="239"/>
        <end position="263"/>
    </location>
</feature>